<sequence length="430" mass="48096">MLADKMVFMADLREKHQQELENLTLTTQPFKTIKLFILGVIQYLKRSVLYLLAKGGWLMLSCTVVAALGILLVTIDGPHEKVMLVNVNSSLTFHLEELSEYFRFGLWWVALGVASSIGLGSGLHTFVLYLGPHIALFTIKAMQCGRVDLKSAPYDTIQLKRGPSWLDKDCDEFGPPLFSSSEGSRVPLSSILPQVQLEAILWGVGTALGELPPYFISRAASISGSRLDAMDEFDDSSTESDGVVPNPLFDLAGIMCGQFGVPFWKFFLATLIGKAIIKTHIQTVFIISVCNNQLLDWIENELIWVLSLVPGFAPVLPSLVAKLHTMRAKYLKPQQPSSHIKVKKWDFSFASVWNTIVWLMLMNFFVKIVTDTAQRYLKKQQDKEIAALTNNSSASRQSSIEVQSDGFTSFSHHRSPENRILQQVLIQKLV</sequence>
<reference evidence="2" key="1">
    <citation type="journal article" date="2023" name="Hortic. Res.">
        <title>A chromosome-level phased genome enabling allele-level studies in sweet orange: a case study on citrus Huanglongbing tolerance.</title>
        <authorList>
            <person name="Wu B."/>
            <person name="Yu Q."/>
            <person name="Deng Z."/>
            <person name="Duan Y."/>
            <person name="Luo F."/>
            <person name="Gmitter F. Jr."/>
        </authorList>
    </citation>
    <scope>NUCLEOTIDE SEQUENCE [LARGE SCALE GENOMIC DNA]</scope>
    <source>
        <strain evidence="2">cv. Valencia</strain>
    </source>
</reference>
<accession>A0ACB8I6P0</accession>
<protein>
    <submittedName>
        <fullName evidence="1">Vacuole membrane protein KMS1</fullName>
    </submittedName>
</protein>
<evidence type="ECO:0000313" key="2">
    <source>
        <dbReference type="Proteomes" id="UP000829398"/>
    </source>
</evidence>
<gene>
    <name evidence="1" type="ORF">KPL71_027461</name>
</gene>
<dbReference type="Proteomes" id="UP000829398">
    <property type="component" value="Chromosome 9"/>
</dbReference>
<evidence type="ECO:0000313" key="1">
    <source>
        <dbReference type="EMBL" id="KAH9682735.1"/>
    </source>
</evidence>
<proteinExistence type="predicted"/>
<name>A0ACB8I6P0_CITSI</name>
<comment type="caution">
    <text evidence="1">The sequence shown here is derived from an EMBL/GenBank/DDBJ whole genome shotgun (WGS) entry which is preliminary data.</text>
</comment>
<organism evidence="1 2">
    <name type="scientific">Citrus sinensis</name>
    <name type="common">Sweet orange</name>
    <name type="synonym">Citrus aurantium var. sinensis</name>
    <dbReference type="NCBI Taxonomy" id="2711"/>
    <lineage>
        <taxon>Eukaryota</taxon>
        <taxon>Viridiplantae</taxon>
        <taxon>Streptophyta</taxon>
        <taxon>Embryophyta</taxon>
        <taxon>Tracheophyta</taxon>
        <taxon>Spermatophyta</taxon>
        <taxon>Magnoliopsida</taxon>
        <taxon>eudicotyledons</taxon>
        <taxon>Gunneridae</taxon>
        <taxon>Pentapetalae</taxon>
        <taxon>rosids</taxon>
        <taxon>malvids</taxon>
        <taxon>Sapindales</taxon>
        <taxon>Rutaceae</taxon>
        <taxon>Aurantioideae</taxon>
        <taxon>Citrus</taxon>
    </lineage>
</organism>
<dbReference type="EMBL" id="CM039178">
    <property type="protein sequence ID" value="KAH9682735.1"/>
    <property type="molecule type" value="Genomic_DNA"/>
</dbReference>
<keyword evidence="2" id="KW-1185">Reference proteome</keyword>